<feature type="transmembrane region" description="Helical" evidence="1">
    <location>
        <begin position="12"/>
        <end position="36"/>
    </location>
</feature>
<accession>A0A644W365</accession>
<protein>
    <submittedName>
        <fullName evidence="2">Uncharacterized protein</fullName>
    </submittedName>
</protein>
<dbReference type="EMBL" id="VSSQ01000594">
    <property type="protein sequence ID" value="MPL98179.1"/>
    <property type="molecule type" value="Genomic_DNA"/>
</dbReference>
<evidence type="ECO:0000313" key="2">
    <source>
        <dbReference type="EMBL" id="MPL98179.1"/>
    </source>
</evidence>
<name>A0A644W365_9ZZZZ</name>
<comment type="caution">
    <text evidence="2">The sequence shown here is derived from an EMBL/GenBank/DDBJ whole genome shotgun (WGS) entry which is preliminary data.</text>
</comment>
<organism evidence="2">
    <name type="scientific">bioreactor metagenome</name>
    <dbReference type="NCBI Taxonomy" id="1076179"/>
    <lineage>
        <taxon>unclassified sequences</taxon>
        <taxon>metagenomes</taxon>
        <taxon>ecological metagenomes</taxon>
    </lineage>
</organism>
<gene>
    <name evidence="2" type="ORF">SDC9_44379</name>
</gene>
<feature type="transmembrane region" description="Helical" evidence="1">
    <location>
        <begin position="42"/>
        <end position="61"/>
    </location>
</feature>
<reference evidence="2" key="1">
    <citation type="submission" date="2019-08" db="EMBL/GenBank/DDBJ databases">
        <authorList>
            <person name="Kucharzyk K."/>
            <person name="Murdoch R.W."/>
            <person name="Higgins S."/>
            <person name="Loffler F."/>
        </authorList>
    </citation>
    <scope>NUCLEOTIDE SEQUENCE</scope>
</reference>
<sequence length="95" mass="10987">MGKFRAKDFFTLICTLAAIATSVIIVLTFLTTYHFINIMPIFNSYLLLQIGICLTMALWAIRFFIYRSGREKYIYSSICIIISVISLFFIINLVK</sequence>
<keyword evidence="1" id="KW-1133">Transmembrane helix</keyword>
<feature type="transmembrane region" description="Helical" evidence="1">
    <location>
        <begin position="73"/>
        <end position="94"/>
    </location>
</feature>
<evidence type="ECO:0000256" key="1">
    <source>
        <dbReference type="SAM" id="Phobius"/>
    </source>
</evidence>
<dbReference type="AlphaFoldDB" id="A0A644W365"/>
<keyword evidence="1" id="KW-0472">Membrane</keyword>
<proteinExistence type="predicted"/>
<keyword evidence="1" id="KW-0812">Transmembrane</keyword>